<dbReference type="EMBL" id="CM056788">
    <property type="protein sequence ID" value="KAJ8730960.1"/>
    <property type="molecule type" value="Genomic_DNA"/>
</dbReference>
<accession>A0ACC2R487</accession>
<name>A0ACC2R487_9NEOP</name>
<gene>
    <name evidence="1" type="ORF">PYW08_002373</name>
</gene>
<protein>
    <submittedName>
        <fullName evidence="1">Uncharacterized protein</fullName>
    </submittedName>
</protein>
<comment type="caution">
    <text evidence="1">The sequence shown here is derived from an EMBL/GenBank/DDBJ whole genome shotgun (WGS) entry which is preliminary data.</text>
</comment>
<keyword evidence="2" id="KW-1185">Reference proteome</keyword>
<evidence type="ECO:0000313" key="2">
    <source>
        <dbReference type="Proteomes" id="UP001231649"/>
    </source>
</evidence>
<organism evidence="1 2">
    <name type="scientific">Mythimna loreyi</name>
    <dbReference type="NCBI Taxonomy" id="667449"/>
    <lineage>
        <taxon>Eukaryota</taxon>
        <taxon>Metazoa</taxon>
        <taxon>Ecdysozoa</taxon>
        <taxon>Arthropoda</taxon>
        <taxon>Hexapoda</taxon>
        <taxon>Insecta</taxon>
        <taxon>Pterygota</taxon>
        <taxon>Neoptera</taxon>
        <taxon>Endopterygota</taxon>
        <taxon>Lepidoptera</taxon>
        <taxon>Glossata</taxon>
        <taxon>Ditrysia</taxon>
        <taxon>Noctuoidea</taxon>
        <taxon>Noctuidae</taxon>
        <taxon>Noctuinae</taxon>
        <taxon>Hadenini</taxon>
        <taxon>Mythimna</taxon>
    </lineage>
</organism>
<evidence type="ECO:0000313" key="1">
    <source>
        <dbReference type="EMBL" id="KAJ8730960.1"/>
    </source>
</evidence>
<dbReference type="Proteomes" id="UP001231649">
    <property type="component" value="Chromosome 12"/>
</dbReference>
<proteinExistence type="predicted"/>
<reference evidence="1" key="1">
    <citation type="submission" date="2023-03" db="EMBL/GenBank/DDBJ databases">
        <title>Chromosome-level genomes of two armyworms, Mythimna separata and Mythimna loreyi, provide insights into the biosynthesis and reception of sex pheromones.</title>
        <authorList>
            <person name="Zhao H."/>
        </authorList>
    </citation>
    <scope>NUCLEOTIDE SEQUENCE</scope>
    <source>
        <strain evidence="1">BeijingLab</strain>
    </source>
</reference>
<sequence length="496" mass="57988">MILQLLLILCLVLIILAAYFRYNRVGRLMSKIPGPPRIPIFGHIIILHKTSESLYQHLRSWHKTYGRLWKLDGLHLRAVNIYHPEDVELLLFNSIYNNKGMPYTFLKGWLGEGLLVSNGDIWHQRRKMLTPAFHFRSLNKYFNIFCAHTQSLLHTIENELDKEYIDIVPLMSKTSLAVMCETALGAKVQEMSSINSYLQSIHKLGECYVNRLITPEYMINNFYKLSCTARREKSLIKDVHNYTKNIIQRRRRNRNENNAGNIQENNLNEVKPMLDILLDEEAKGTIDDTGIRNEVDTFLFEGHDTTATALTFMIMRIANEPEIQDSIYEELQDIFGDSQRSPTVEDLTKMKYLECCIKESLRLYPSVPFLSRFIIKDIVLAGRTVPKDTMVHVHVFDIHRNPDVYPEPEKFRPERFLPENTVGRNPYSYIPFSAGPRNCIGQKYAMMKMKTLMSGLIWKYRLEPVTKPEDLVFILDMVLRTNHPIYVRFRPRENLP</sequence>